<protein>
    <submittedName>
        <fullName evidence="1">Uncharacterized protein</fullName>
    </submittedName>
</protein>
<reference evidence="1" key="1">
    <citation type="submission" date="2014-11" db="EMBL/GenBank/DDBJ databases">
        <authorList>
            <person name="Amaro Gonzalez C."/>
        </authorList>
    </citation>
    <scope>NUCLEOTIDE SEQUENCE</scope>
</reference>
<accession>A0A0E9S7E9</accession>
<organism evidence="1">
    <name type="scientific">Anguilla anguilla</name>
    <name type="common">European freshwater eel</name>
    <name type="synonym">Muraena anguilla</name>
    <dbReference type="NCBI Taxonomy" id="7936"/>
    <lineage>
        <taxon>Eukaryota</taxon>
        <taxon>Metazoa</taxon>
        <taxon>Chordata</taxon>
        <taxon>Craniata</taxon>
        <taxon>Vertebrata</taxon>
        <taxon>Euteleostomi</taxon>
        <taxon>Actinopterygii</taxon>
        <taxon>Neopterygii</taxon>
        <taxon>Teleostei</taxon>
        <taxon>Anguilliformes</taxon>
        <taxon>Anguillidae</taxon>
        <taxon>Anguilla</taxon>
    </lineage>
</organism>
<sequence>MRTKKQRGKRKRSTKLCCERLCFRATVLQNGS</sequence>
<dbReference type="EMBL" id="GBXM01071376">
    <property type="protein sequence ID" value="JAH37201.1"/>
    <property type="molecule type" value="Transcribed_RNA"/>
</dbReference>
<evidence type="ECO:0000313" key="1">
    <source>
        <dbReference type="EMBL" id="JAH37201.1"/>
    </source>
</evidence>
<reference evidence="1" key="2">
    <citation type="journal article" date="2015" name="Fish Shellfish Immunol.">
        <title>Early steps in the European eel (Anguilla anguilla)-Vibrio vulnificus interaction in the gills: Role of the RtxA13 toxin.</title>
        <authorList>
            <person name="Callol A."/>
            <person name="Pajuelo D."/>
            <person name="Ebbesson L."/>
            <person name="Teles M."/>
            <person name="MacKenzie S."/>
            <person name="Amaro C."/>
        </authorList>
    </citation>
    <scope>NUCLEOTIDE SEQUENCE</scope>
</reference>
<name>A0A0E9S7E9_ANGAN</name>
<dbReference type="AlphaFoldDB" id="A0A0E9S7E9"/>
<proteinExistence type="predicted"/>